<dbReference type="EMBL" id="FTLG01000050">
    <property type="protein sequence ID" value="SIP72331.1"/>
    <property type="molecule type" value="Genomic_DNA"/>
</dbReference>
<sequence>MYNNTLPKKAQLASLILYAAEMNRQHYNNPTPPADPRLEEDGWDLVAYISGNDLSFSVNPKTNQQFLITLPTHVCYGYIAKNKKTPTEYVIAIRGTDDSNLLEALHDIVPAFTSPWADTPQQKVNMGFYSVYNSLKLNIIEPEYKDSYRHLKFSNAIAQFIGINTPYTILGHSLGAVIATYLMRDIPLLGDKHKACLFASPRAGNQEFATHIDNHFANYETFSYEKDLVPHLPPYIPFILEYESLSKSELLKTPDGLNINNSLGCNHHLTSYIALLDPEQLQKLLRDPQASEDLKTTSECVSLTSVS</sequence>
<dbReference type="InterPro" id="IPR002921">
    <property type="entry name" value="Fungal_lipase-type"/>
</dbReference>
<reference evidence="3" key="1">
    <citation type="submission" date="2016-12" db="EMBL/GenBank/DDBJ databases">
        <authorList>
            <person name="Song W.-J."/>
            <person name="Kurnit D.M."/>
        </authorList>
    </citation>
    <scope>NUCLEOTIDE SEQUENCE [LARGE SCALE GENOMIC DNA]</scope>
    <source>
        <strain evidence="3">HGB1681</strain>
    </source>
</reference>
<dbReference type="AlphaFoldDB" id="A0A1N6MU43"/>
<dbReference type="PANTHER" id="PTHR45856:SF24">
    <property type="entry name" value="FUNGAL LIPASE-LIKE DOMAIN-CONTAINING PROTEIN"/>
    <property type="match status" value="1"/>
</dbReference>
<reference evidence="4" key="2">
    <citation type="submission" date="2016-12" db="EMBL/GenBank/DDBJ databases">
        <authorList>
            <person name="Gaudriault S."/>
        </authorList>
    </citation>
    <scope>NUCLEOTIDE SEQUENCE [LARGE SCALE GENOMIC DNA]</scope>
    <source>
        <strain evidence="4">HGB1681 (deposited as PTA-6826 in the American Type Culture Collection)</strain>
    </source>
</reference>
<reference evidence="2 5" key="3">
    <citation type="journal article" date="2017" name="Nat. Microbiol.">
        <title>Natural product diversity associated with the nematode symbionts Photorhabdus and Xenorhabdus.</title>
        <authorList>
            <person name="Tobias N.J."/>
            <person name="Wolff H."/>
            <person name="Djahanschiri B."/>
            <person name="Grundmann F."/>
            <person name="Kronenwerth M."/>
            <person name="Shi Y.M."/>
            <person name="Simonyi S."/>
            <person name="Grun P."/>
            <person name="Shapiro-Ilan D."/>
            <person name="Pidot S.J."/>
            <person name="Stinear T.P."/>
            <person name="Ebersberger I."/>
            <person name="Bode H.B."/>
        </authorList>
    </citation>
    <scope>NUCLEOTIDE SEQUENCE [LARGE SCALE GENOMIC DNA]</scope>
    <source>
        <strain evidence="2 5">DSM 16336</strain>
    </source>
</reference>
<organism evidence="3 4">
    <name type="scientific">Xenorhabdus innexi</name>
    <dbReference type="NCBI Taxonomy" id="290109"/>
    <lineage>
        <taxon>Bacteria</taxon>
        <taxon>Pseudomonadati</taxon>
        <taxon>Pseudomonadota</taxon>
        <taxon>Gammaproteobacteria</taxon>
        <taxon>Enterobacterales</taxon>
        <taxon>Morganellaceae</taxon>
        <taxon>Xenorhabdus</taxon>
    </lineage>
</organism>
<dbReference type="Proteomes" id="UP000196435">
    <property type="component" value="Unassembled WGS sequence"/>
</dbReference>
<dbReference type="Gene3D" id="3.40.50.1820">
    <property type="entry name" value="alpha/beta hydrolase"/>
    <property type="match status" value="1"/>
</dbReference>
<dbReference type="GO" id="GO:0006629">
    <property type="term" value="P:lipid metabolic process"/>
    <property type="evidence" value="ECO:0007669"/>
    <property type="project" value="InterPro"/>
</dbReference>
<evidence type="ECO:0000313" key="5">
    <source>
        <dbReference type="Proteomes" id="UP000224871"/>
    </source>
</evidence>
<protein>
    <recommendedName>
        <fullName evidence="1">Fungal lipase-type domain-containing protein</fullName>
    </recommendedName>
</protein>
<dbReference type="Proteomes" id="UP000224871">
    <property type="component" value="Unassembled WGS sequence"/>
</dbReference>
<dbReference type="CDD" id="cd00519">
    <property type="entry name" value="Lipase_3"/>
    <property type="match status" value="1"/>
</dbReference>
<name>A0A1N6MU43_9GAMM</name>
<dbReference type="SUPFAM" id="SSF53474">
    <property type="entry name" value="alpha/beta-Hydrolases"/>
    <property type="match status" value="1"/>
</dbReference>
<proteinExistence type="predicted"/>
<evidence type="ECO:0000313" key="2">
    <source>
        <dbReference type="EMBL" id="PHM33604.1"/>
    </source>
</evidence>
<dbReference type="InterPro" id="IPR051218">
    <property type="entry name" value="Sec_MonoDiacylglyc_Lipase"/>
</dbReference>
<evidence type="ECO:0000313" key="3">
    <source>
        <dbReference type="EMBL" id="SIP72331.1"/>
    </source>
</evidence>
<gene>
    <name evidence="2" type="ORF">Xinn_02339</name>
    <name evidence="3" type="ORF">XIS1_1430009</name>
</gene>
<evidence type="ECO:0000313" key="4">
    <source>
        <dbReference type="Proteomes" id="UP000196435"/>
    </source>
</evidence>
<feature type="domain" description="Fungal lipase-type" evidence="1">
    <location>
        <begin position="90"/>
        <end position="234"/>
    </location>
</feature>
<evidence type="ECO:0000259" key="1">
    <source>
        <dbReference type="Pfam" id="PF01764"/>
    </source>
</evidence>
<dbReference type="Pfam" id="PF01764">
    <property type="entry name" value="Lipase_3"/>
    <property type="match status" value="1"/>
</dbReference>
<accession>A0A1N6MU43</accession>
<keyword evidence="5" id="KW-1185">Reference proteome</keyword>
<dbReference type="EMBL" id="NIBU01000025">
    <property type="protein sequence ID" value="PHM33604.1"/>
    <property type="molecule type" value="Genomic_DNA"/>
</dbReference>
<dbReference type="PANTHER" id="PTHR45856">
    <property type="entry name" value="ALPHA/BETA-HYDROLASES SUPERFAMILY PROTEIN"/>
    <property type="match status" value="1"/>
</dbReference>
<dbReference type="InterPro" id="IPR029058">
    <property type="entry name" value="AB_hydrolase_fold"/>
</dbReference>